<dbReference type="OrthoDB" id="9777638at2"/>
<dbReference type="EMBL" id="RJTJ01000016">
    <property type="protein sequence ID" value="RUM03831.1"/>
    <property type="molecule type" value="Genomic_DNA"/>
</dbReference>
<organism evidence="2 3">
    <name type="scientific">Rhizobium chutanense</name>
    <dbReference type="NCBI Taxonomy" id="2035448"/>
    <lineage>
        <taxon>Bacteria</taxon>
        <taxon>Pseudomonadati</taxon>
        <taxon>Pseudomonadota</taxon>
        <taxon>Alphaproteobacteria</taxon>
        <taxon>Hyphomicrobiales</taxon>
        <taxon>Rhizobiaceae</taxon>
        <taxon>Rhizobium/Agrobacterium group</taxon>
        <taxon>Rhizobium</taxon>
    </lineage>
</organism>
<protein>
    <submittedName>
        <fullName evidence="2">Methyltransferase domain-containing protein</fullName>
    </submittedName>
</protein>
<dbReference type="CDD" id="cd02440">
    <property type="entry name" value="AdoMet_MTases"/>
    <property type="match status" value="1"/>
</dbReference>
<dbReference type="SUPFAM" id="SSF53335">
    <property type="entry name" value="S-adenosyl-L-methionine-dependent methyltransferases"/>
    <property type="match status" value="1"/>
</dbReference>
<dbReference type="InterPro" id="IPR013216">
    <property type="entry name" value="Methyltransf_11"/>
</dbReference>
<keyword evidence="2" id="KW-0489">Methyltransferase</keyword>
<gene>
    <name evidence="2" type="ORF">EFR84_19090</name>
</gene>
<comment type="caution">
    <text evidence="2">The sequence shown here is derived from an EMBL/GenBank/DDBJ whole genome shotgun (WGS) entry which is preliminary data.</text>
</comment>
<dbReference type="Gene3D" id="3.40.50.150">
    <property type="entry name" value="Vaccinia Virus protein VP39"/>
    <property type="match status" value="1"/>
</dbReference>
<reference evidence="2 3" key="1">
    <citation type="submission" date="2018-11" db="EMBL/GenBank/DDBJ databases">
        <title>Rhizobium chutanense sp. nov., isolated from root nodules of Phaseolus vulgaris in China.</title>
        <authorList>
            <person name="Huo Y."/>
        </authorList>
    </citation>
    <scope>NUCLEOTIDE SEQUENCE [LARGE SCALE GENOMIC DNA]</scope>
    <source>
        <strain evidence="2 3">C16</strain>
    </source>
</reference>
<dbReference type="PANTHER" id="PTHR43591:SF24">
    <property type="entry name" value="2-METHOXY-6-POLYPRENYL-1,4-BENZOQUINOL METHYLASE, MITOCHONDRIAL"/>
    <property type="match status" value="1"/>
</dbReference>
<evidence type="ECO:0000259" key="1">
    <source>
        <dbReference type="Pfam" id="PF08241"/>
    </source>
</evidence>
<dbReference type="GO" id="GO:0032259">
    <property type="term" value="P:methylation"/>
    <property type="evidence" value="ECO:0007669"/>
    <property type="project" value="UniProtKB-KW"/>
</dbReference>
<evidence type="ECO:0000313" key="2">
    <source>
        <dbReference type="EMBL" id="RUM03831.1"/>
    </source>
</evidence>
<name>A0A3S0SDP8_9HYPH</name>
<accession>A0A3S0SDP8</accession>
<dbReference type="GO" id="GO:0008757">
    <property type="term" value="F:S-adenosylmethionine-dependent methyltransferase activity"/>
    <property type="evidence" value="ECO:0007669"/>
    <property type="project" value="InterPro"/>
</dbReference>
<keyword evidence="2" id="KW-0808">Transferase</keyword>
<dbReference type="PANTHER" id="PTHR43591">
    <property type="entry name" value="METHYLTRANSFERASE"/>
    <property type="match status" value="1"/>
</dbReference>
<proteinExistence type="predicted"/>
<evidence type="ECO:0000313" key="3">
    <source>
        <dbReference type="Proteomes" id="UP000278081"/>
    </source>
</evidence>
<dbReference type="AlphaFoldDB" id="A0A3S0SDP8"/>
<feature type="domain" description="Methyltransferase type 11" evidence="1">
    <location>
        <begin position="50"/>
        <end position="145"/>
    </location>
</feature>
<dbReference type="Proteomes" id="UP000278081">
    <property type="component" value="Unassembled WGS sequence"/>
</dbReference>
<dbReference type="InterPro" id="IPR029063">
    <property type="entry name" value="SAM-dependent_MTases_sf"/>
</dbReference>
<sequence length="266" mass="28709">MNSGGEIHTSTSLHAKAWAEEYELIDRQLSPLGLRAMAELNLLPGETVFDIGCGTGQTLLQLADRVGEEGRIYGVDISRPLLDVAERRVSYRNSIRLIEGDAARLELPDSADAVFSRFGVMAFDDPVAAFSNFRRALKPGGRLAFCCWRALRDNELDRLPLIAAGFAGAADETPFSFSDPDHVRSVLAAAGFKRIAIRPHDEAVTSGDVDAMTRVLMKIGPLGKIVRENPSIHSAVEPKLRTALADVGKGPDVALSASVWIVTASI</sequence>
<dbReference type="Pfam" id="PF08241">
    <property type="entry name" value="Methyltransf_11"/>
    <property type="match status" value="1"/>
</dbReference>
<dbReference type="RefSeq" id="WP_126910382.1">
    <property type="nucleotide sequence ID" value="NZ_ML133763.1"/>
</dbReference>